<dbReference type="InterPro" id="IPR032689">
    <property type="entry name" value="TraG-D_C"/>
</dbReference>
<keyword evidence="4" id="KW-1133">Transmembrane helix</keyword>
<dbReference type="SUPFAM" id="SSF52540">
    <property type="entry name" value="P-loop containing nucleoside triphosphate hydrolases"/>
    <property type="match status" value="1"/>
</dbReference>
<dbReference type="InterPro" id="IPR051539">
    <property type="entry name" value="T4SS-coupling_protein"/>
</dbReference>
<evidence type="ECO:0000256" key="1">
    <source>
        <dbReference type="ARBA" id="ARBA00004651"/>
    </source>
</evidence>
<evidence type="ECO:0000313" key="7">
    <source>
        <dbReference type="EMBL" id="VVM06229.1"/>
    </source>
</evidence>
<dbReference type="AlphaFoldDB" id="A0A5E6MAJ9"/>
<comment type="caution">
    <text evidence="7">The sequence shown here is derived from an EMBL/GenBank/DDBJ whole genome shotgun (WGS) entry which is preliminary data.</text>
</comment>
<dbReference type="Gene3D" id="3.40.50.300">
    <property type="entry name" value="P-loop containing nucleotide triphosphate hydrolases"/>
    <property type="match status" value="1"/>
</dbReference>
<dbReference type="PANTHER" id="PTHR37937:SF1">
    <property type="entry name" value="CONJUGATIVE TRANSFER: DNA TRANSPORT"/>
    <property type="match status" value="1"/>
</dbReference>
<keyword evidence="2" id="KW-1003">Cell membrane</keyword>
<evidence type="ECO:0000256" key="3">
    <source>
        <dbReference type="ARBA" id="ARBA00022692"/>
    </source>
</evidence>
<reference evidence="7" key="1">
    <citation type="submission" date="2019-09" db="EMBL/GenBank/DDBJ databases">
        <authorList>
            <person name="Cremers G."/>
        </authorList>
    </citation>
    <scope>NUCLEOTIDE SEQUENCE [LARGE SCALE GENOMIC DNA]</scope>
    <source>
        <strain evidence="7">3B</strain>
    </source>
</reference>
<evidence type="ECO:0000256" key="2">
    <source>
        <dbReference type="ARBA" id="ARBA00022475"/>
    </source>
</evidence>
<dbReference type="EMBL" id="CABFUZ020000109">
    <property type="protein sequence ID" value="VVM06229.1"/>
    <property type="molecule type" value="Genomic_DNA"/>
</dbReference>
<evidence type="ECO:0000313" key="8">
    <source>
        <dbReference type="Proteomes" id="UP000381693"/>
    </source>
</evidence>
<protein>
    <recommendedName>
        <fullName evidence="6">TraD/TraG TraM recognition site domain-containing protein</fullName>
    </recommendedName>
</protein>
<dbReference type="PANTHER" id="PTHR37937">
    <property type="entry name" value="CONJUGATIVE TRANSFER: DNA TRANSPORT"/>
    <property type="match status" value="1"/>
</dbReference>
<dbReference type="CDD" id="cd01127">
    <property type="entry name" value="TrwB_TraG_TraD_VirD4"/>
    <property type="match status" value="1"/>
</dbReference>
<evidence type="ECO:0000256" key="4">
    <source>
        <dbReference type="ARBA" id="ARBA00022989"/>
    </source>
</evidence>
<evidence type="ECO:0000259" key="6">
    <source>
        <dbReference type="Pfam" id="PF12696"/>
    </source>
</evidence>
<comment type="subcellular location">
    <subcellularLocation>
        <location evidence="1">Cell membrane</location>
        <topology evidence="1">Multi-pass membrane protein</topology>
    </subcellularLocation>
</comment>
<keyword evidence="5" id="KW-0472">Membrane</keyword>
<dbReference type="Proteomes" id="UP000381693">
    <property type="component" value="Unassembled WGS sequence"/>
</dbReference>
<dbReference type="GO" id="GO:0005886">
    <property type="term" value="C:plasma membrane"/>
    <property type="evidence" value="ECO:0007669"/>
    <property type="project" value="UniProtKB-SubCell"/>
</dbReference>
<dbReference type="Pfam" id="PF12696">
    <property type="entry name" value="TraG-D_C"/>
    <property type="match status" value="1"/>
</dbReference>
<feature type="domain" description="TraD/TraG TraM recognition site" evidence="6">
    <location>
        <begin position="559"/>
        <end position="646"/>
    </location>
</feature>
<sequence length="718" mass="81261">MLAKLQTMGRVLGKRLLSPLSVDPKAPKATAAARTRGLDYWRRSPIAEAAYGELRFRVATEPQEFLDEQGKPLTIKDLYSHVSIIGGSGAGKTRFVLTQMLESLFRATDLRKAEVRRERKIAGFILDGKCELTEIVRWLADRYGRTEDILLFGPDHDLAIDPFNDPDALPSELGDLMITLKQALDDGKSAQDPFWDAAGRKLFTALFQLHRALVRASEEGMVENPPPPMSFSLLNLLVMDRGSPANQGQITHAEATIKELREKAFVSFEKLSRITNRIEPELPLLLTLVKKSLRGCQDGGFPEDDENREAQLLRRSALETAIRLIDGDPQPKLRGAPASYNIVGYFARVRTLRSMLYSHRVDENLYEQAVGIIGEVADRFRGLISHCGLLEDRGGELRELLLDFLGEAEHGIALLHELKSMPIPEPEYGPLQKWLEQYERVLRTQGKEPNSDEIYLYFRGEYLNIANERTAGSIGMTVSTLTSLMTQPPFSRMVQPGGKLSFRQVIDEGKIVVLDMNFARWRNAAKVASLLLKLDFFRTVLARKVLKKEDKTSINQERPVIYLCDEFATVATTGDWTGERGFFDKAREYRCACIVAFQSLAVLEGRLPKPEIDSILTNTATMIFLRNPHTETNEFASRLFGEVDRSDGYLARGTQELLFDLNKPIASQDFQINFRKEPLYSPYVFPKLKDGEAIVKLHPRFGKRSFKRVQFLLHLIPR</sequence>
<dbReference type="RefSeq" id="WP_246189555.1">
    <property type="nucleotide sequence ID" value="NZ_CABFUZ020000109.1"/>
</dbReference>
<keyword evidence="3" id="KW-0812">Transmembrane</keyword>
<evidence type="ECO:0000256" key="5">
    <source>
        <dbReference type="ARBA" id="ARBA00023136"/>
    </source>
</evidence>
<gene>
    <name evidence="7" type="ORF">MAMC_01001</name>
</gene>
<dbReference type="InterPro" id="IPR027417">
    <property type="entry name" value="P-loop_NTPase"/>
</dbReference>
<accession>A0A5E6MAJ9</accession>
<proteinExistence type="predicted"/>
<name>A0A5E6MAJ9_9BACT</name>
<keyword evidence="8" id="KW-1185">Reference proteome</keyword>
<organism evidence="7 8">
    <name type="scientific">Methylacidimicrobium cyclopophantes</name>
    <dbReference type="NCBI Taxonomy" id="1041766"/>
    <lineage>
        <taxon>Bacteria</taxon>
        <taxon>Pseudomonadati</taxon>
        <taxon>Verrucomicrobiota</taxon>
        <taxon>Methylacidimicrobium</taxon>
    </lineage>
</organism>